<keyword evidence="1 4" id="KW-0328">Glycosyltransferase</keyword>
<proteinExistence type="predicted"/>
<reference evidence="5" key="1">
    <citation type="submission" date="2023-05" db="EMBL/GenBank/DDBJ databases">
        <title>Draft genome of Pseudofrankia sp. BMG5.37.</title>
        <authorList>
            <person name="Gtari M."/>
            <person name="Ghodhbane F."/>
            <person name="Sbissi I."/>
        </authorList>
    </citation>
    <scope>NUCLEOTIDE SEQUENCE [LARGE SCALE GENOMIC DNA]</scope>
    <source>
        <strain evidence="5">BMG 814</strain>
    </source>
</reference>
<dbReference type="PANTHER" id="PTHR12526">
    <property type="entry name" value="GLYCOSYLTRANSFERASE"/>
    <property type="match status" value="1"/>
</dbReference>
<dbReference type="Gene3D" id="3.40.50.2000">
    <property type="entry name" value="Glycogen Phosphorylase B"/>
    <property type="match status" value="2"/>
</dbReference>
<dbReference type="EMBL" id="JASNFN010000016">
    <property type="protein sequence ID" value="MDP5183837.1"/>
    <property type="molecule type" value="Genomic_DNA"/>
</dbReference>
<evidence type="ECO:0000259" key="3">
    <source>
        <dbReference type="Pfam" id="PF00534"/>
    </source>
</evidence>
<evidence type="ECO:0000256" key="1">
    <source>
        <dbReference type="ARBA" id="ARBA00022676"/>
    </source>
</evidence>
<evidence type="ECO:0000313" key="4">
    <source>
        <dbReference type="EMBL" id="MDP5183837.1"/>
    </source>
</evidence>
<evidence type="ECO:0000256" key="2">
    <source>
        <dbReference type="ARBA" id="ARBA00022679"/>
    </source>
</evidence>
<dbReference type="Proteomes" id="UP001233673">
    <property type="component" value="Unassembled WGS sequence"/>
</dbReference>
<keyword evidence="5" id="KW-1185">Reference proteome</keyword>
<organism evidence="4 5">
    <name type="scientific">Blastococcus carthaginiensis</name>
    <dbReference type="NCBI Taxonomy" id="3050034"/>
    <lineage>
        <taxon>Bacteria</taxon>
        <taxon>Bacillati</taxon>
        <taxon>Actinomycetota</taxon>
        <taxon>Actinomycetes</taxon>
        <taxon>Geodermatophilales</taxon>
        <taxon>Geodermatophilaceae</taxon>
        <taxon>Blastococcus</taxon>
    </lineage>
</organism>
<dbReference type="SUPFAM" id="SSF53756">
    <property type="entry name" value="UDP-Glycosyltransferase/glycogen phosphorylase"/>
    <property type="match status" value="1"/>
</dbReference>
<feature type="domain" description="Glycosyl transferase family 1" evidence="3">
    <location>
        <begin position="37"/>
        <end position="175"/>
    </location>
</feature>
<dbReference type="RefSeq" id="WP_306000443.1">
    <property type="nucleotide sequence ID" value="NZ_JASNFN010000016.1"/>
</dbReference>
<evidence type="ECO:0000313" key="5">
    <source>
        <dbReference type="Proteomes" id="UP001233673"/>
    </source>
</evidence>
<dbReference type="CDD" id="cd03801">
    <property type="entry name" value="GT4_PimA-like"/>
    <property type="match status" value="1"/>
</dbReference>
<keyword evidence="2 4" id="KW-0808">Transferase</keyword>
<dbReference type="PANTHER" id="PTHR12526:SF510">
    <property type="entry name" value="D-INOSITOL 3-PHOSPHATE GLYCOSYLTRANSFERASE"/>
    <property type="match status" value="1"/>
</dbReference>
<dbReference type="EC" id="2.4.-.-" evidence="4"/>
<sequence length="229" mass="24728">MMEAVRPHAKGLVELAAPGVDVRRFTPSPDGWQHNGYLLCVCRLAEPRKGLRRLIKAYAHMVDVDPSVPDLVLAGRGQLSTSDSSLIVQLGLSHRVRIQSDVPPERLPALYRGASVFVQASHEEGFGMSALEAMSCGVPVVATDTDGTRMSIRSGETGWLVAQGPDEDGVVQALATRTLQTLSADGAAMSERARRHVLDYFSSERSISTFIAVYGHITSDAWLGTDVKT</sequence>
<protein>
    <submittedName>
        <fullName evidence="4">Glycosyltransferase family 4 protein</fullName>
        <ecNumber evidence="4">2.4.-.-</ecNumber>
    </submittedName>
</protein>
<dbReference type="GO" id="GO:0016757">
    <property type="term" value="F:glycosyltransferase activity"/>
    <property type="evidence" value="ECO:0007669"/>
    <property type="project" value="UniProtKB-KW"/>
</dbReference>
<name>A0ABT9IF56_9ACTN</name>
<accession>A0ABT9IF56</accession>
<dbReference type="Pfam" id="PF00534">
    <property type="entry name" value="Glycos_transf_1"/>
    <property type="match status" value="1"/>
</dbReference>
<dbReference type="InterPro" id="IPR001296">
    <property type="entry name" value="Glyco_trans_1"/>
</dbReference>
<gene>
    <name evidence="4" type="ORF">QOZ88_14450</name>
</gene>
<comment type="caution">
    <text evidence="4">The sequence shown here is derived from an EMBL/GenBank/DDBJ whole genome shotgun (WGS) entry which is preliminary data.</text>
</comment>